<dbReference type="AlphaFoldDB" id="A0A0G1YLC0"/>
<evidence type="ECO:0000256" key="1">
    <source>
        <dbReference type="SAM" id="SignalP"/>
    </source>
</evidence>
<proteinExistence type="predicted"/>
<reference evidence="2 3" key="1">
    <citation type="journal article" date="2015" name="Nature">
        <title>rRNA introns, odd ribosomes, and small enigmatic genomes across a large radiation of phyla.</title>
        <authorList>
            <person name="Brown C.T."/>
            <person name="Hug L.A."/>
            <person name="Thomas B.C."/>
            <person name="Sharon I."/>
            <person name="Castelle C.J."/>
            <person name="Singh A."/>
            <person name="Wilkins M.J."/>
            <person name="Williams K.H."/>
            <person name="Banfield J.F."/>
        </authorList>
    </citation>
    <scope>NUCLEOTIDE SEQUENCE [LARGE SCALE GENOMIC DNA]</scope>
</reference>
<evidence type="ECO:0000313" key="2">
    <source>
        <dbReference type="EMBL" id="KKW07139.1"/>
    </source>
</evidence>
<gene>
    <name evidence="2" type="ORF">UY39_C0019G0001</name>
</gene>
<organism evidence="2 3">
    <name type="scientific">Candidatus Kaiserbacteria bacterium GW2011_GWC2_49_12</name>
    <dbReference type="NCBI Taxonomy" id="1618675"/>
    <lineage>
        <taxon>Bacteria</taxon>
        <taxon>Candidatus Kaiseribacteriota</taxon>
    </lineage>
</organism>
<evidence type="ECO:0000313" key="3">
    <source>
        <dbReference type="Proteomes" id="UP000034589"/>
    </source>
</evidence>
<keyword evidence="1" id="KW-0732">Signal</keyword>
<dbReference type="EMBL" id="LCPV01000019">
    <property type="protein sequence ID" value="KKW07139.1"/>
    <property type="molecule type" value="Genomic_DNA"/>
</dbReference>
<dbReference type="Proteomes" id="UP000034589">
    <property type="component" value="Unassembled WGS sequence"/>
</dbReference>
<sequence>MRQLAILLICLLCVSGMPVVASANIGPADNGISAEPLQFAPRGSVDAIVIPAECAEIVVRPAFVWFVLYVATGGKSEHLPDLGKYLRQSMKCMADHSGG</sequence>
<accession>A0A0G1YLC0</accession>
<feature type="chain" id="PRO_5002541253" evidence="1">
    <location>
        <begin position="24"/>
        <end position="99"/>
    </location>
</feature>
<name>A0A0G1YLC0_9BACT</name>
<feature type="signal peptide" evidence="1">
    <location>
        <begin position="1"/>
        <end position="23"/>
    </location>
</feature>
<comment type="caution">
    <text evidence="2">The sequence shown here is derived from an EMBL/GenBank/DDBJ whole genome shotgun (WGS) entry which is preliminary data.</text>
</comment>
<protein>
    <submittedName>
        <fullName evidence="2">Uncharacterized protein</fullName>
    </submittedName>
</protein>